<dbReference type="SUPFAM" id="SSF53335">
    <property type="entry name" value="S-adenosyl-L-methionine-dependent methyltransferases"/>
    <property type="match status" value="1"/>
</dbReference>
<reference evidence="2" key="1">
    <citation type="submission" date="2021-01" db="EMBL/GenBank/DDBJ databases">
        <title>Whole genome shotgun sequence of Rhizocola hellebori NBRC 109834.</title>
        <authorList>
            <person name="Komaki H."/>
            <person name="Tamura T."/>
        </authorList>
    </citation>
    <scope>NUCLEOTIDE SEQUENCE</scope>
    <source>
        <strain evidence="2">NBRC 109834</strain>
    </source>
</reference>
<dbReference type="Gene3D" id="3.40.50.150">
    <property type="entry name" value="Vaccinia Virus protein VP39"/>
    <property type="match status" value="1"/>
</dbReference>
<dbReference type="CDD" id="cd02440">
    <property type="entry name" value="AdoMet_MTases"/>
    <property type="match status" value="1"/>
</dbReference>
<gene>
    <name evidence="2" type="ORF">Rhe02_31850</name>
</gene>
<dbReference type="Pfam" id="PF08241">
    <property type="entry name" value="Methyltransf_11"/>
    <property type="match status" value="1"/>
</dbReference>
<evidence type="ECO:0000313" key="2">
    <source>
        <dbReference type="EMBL" id="GIH05118.1"/>
    </source>
</evidence>
<dbReference type="RefSeq" id="WP_203908976.1">
    <property type="nucleotide sequence ID" value="NZ_BONY01000016.1"/>
</dbReference>
<evidence type="ECO:0000259" key="1">
    <source>
        <dbReference type="Pfam" id="PF08241"/>
    </source>
</evidence>
<organism evidence="2 3">
    <name type="scientific">Rhizocola hellebori</name>
    <dbReference type="NCBI Taxonomy" id="1392758"/>
    <lineage>
        <taxon>Bacteria</taxon>
        <taxon>Bacillati</taxon>
        <taxon>Actinomycetota</taxon>
        <taxon>Actinomycetes</taxon>
        <taxon>Micromonosporales</taxon>
        <taxon>Micromonosporaceae</taxon>
        <taxon>Rhizocola</taxon>
    </lineage>
</organism>
<protein>
    <recommendedName>
        <fullName evidence="1">Methyltransferase type 11 domain-containing protein</fullName>
    </recommendedName>
</protein>
<proteinExistence type="predicted"/>
<dbReference type="EMBL" id="BONY01000016">
    <property type="protein sequence ID" value="GIH05118.1"/>
    <property type="molecule type" value="Genomic_DNA"/>
</dbReference>
<comment type="caution">
    <text evidence="2">The sequence shown here is derived from an EMBL/GenBank/DDBJ whole genome shotgun (WGS) entry which is preliminary data.</text>
</comment>
<feature type="domain" description="Methyltransferase type 11" evidence="1">
    <location>
        <begin position="39"/>
        <end position="133"/>
    </location>
</feature>
<dbReference type="InterPro" id="IPR029063">
    <property type="entry name" value="SAM-dependent_MTases_sf"/>
</dbReference>
<dbReference type="Proteomes" id="UP000612899">
    <property type="component" value="Unassembled WGS sequence"/>
</dbReference>
<evidence type="ECO:0000313" key="3">
    <source>
        <dbReference type="Proteomes" id="UP000612899"/>
    </source>
</evidence>
<name>A0A8J3Q6T8_9ACTN</name>
<dbReference type="GO" id="GO:0008757">
    <property type="term" value="F:S-adenosylmethionine-dependent methyltransferase activity"/>
    <property type="evidence" value="ECO:0007669"/>
    <property type="project" value="InterPro"/>
</dbReference>
<keyword evidence="3" id="KW-1185">Reference proteome</keyword>
<dbReference type="PANTHER" id="PTHR43861">
    <property type="entry name" value="TRANS-ACONITATE 2-METHYLTRANSFERASE-RELATED"/>
    <property type="match status" value="1"/>
</dbReference>
<dbReference type="InterPro" id="IPR013216">
    <property type="entry name" value="Methyltransf_11"/>
</dbReference>
<accession>A0A8J3Q6T8</accession>
<sequence length="256" mass="27574">MLVSHVEYLDAAARSRAGRSYKRRLLEELRLEPGLVIADVGCGPGADIGSMAELVAPGGKVIGLDSNPEMIDVAQRRYATNSNVDVRSGDAHQLDLDPSCVDRARTDRILQHVEDPQAVVCELARIVRPGGLVGMAEPDWDTLVIDDEQVDLSRAFSRFLAGQVRNPDIGRRLPRLATQAGLTARQVIVNPVVFDDFGSAEQLLGLRRNSERAVTQGAISEADASKWLARLESGAFFATFALVMVIAQVGSGSDVG</sequence>
<dbReference type="AlphaFoldDB" id="A0A8J3Q6T8"/>